<dbReference type="FunFam" id="6.10.250.3410:FF:000001">
    <property type="entry name" value="Protein DBF4 homolog A"/>
    <property type="match status" value="1"/>
</dbReference>
<keyword evidence="8" id="KW-1185">Reference proteome</keyword>
<dbReference type="GO" id="GO:0008270">
    <property type="term" value="F:zinc ion binding"/>
    <property type="evidence" value="ECO:0007669"/>
    <property type="project" value="UniProtKB-KW"/>
</dbReference>
<name>A0A292PL12_9PEZI</name>
<dbReference type="Pfam" id="PF08630">
    <property type="entry name" value="Dfp1_Him1_M"/>
    <property type="match status" value="1"/>
</dbReference>
<feature type="region of interest" description="Disordered" evidence="5">
    <location>
        <begin position="35"/>
        <end position="54"/>
    </location>
</feature>
<keyword evidence="1" id="KW-0479">Metal-binding</keyword>
<keyword evidence="2 4" id="KW-0863">Zinc-finger</keyword>
<dbReference type="InterPro" id="IPR036420">
    <property type="entry name" value="BRCT_dom_sf"/>
</dbReference>
<evidence type="ECO:0000256" key="4">
    <source>
        <dbReference type="PROSITE-ProRule" id="PRU00600"/>
    </source>
</evidence>
<sequence length="651" mass="72935">MASVSVHPPSPVAMSRRAPLTTLPNAVNSPYHSVTAAAAKRQRTQRDLSYGQSTTVNKDQIAEITLRAPARASNTEPRTAPIRKRAHGRSTAGGDPPAFNGASHAQAQRRSAGRGTEQNNIDSVRAWQRHYKKVFPDYVFYFENIPEDVAQKCQKQLSHLGARLEVFFSSSVTHVVTTRAIPPEGATMAQAGSKSQATTINPSLLDGGVPKTEFTFKAPTPNRKYSTSKNSQEDPRGIARQAYCDILLKAREYRMKIWALEKFQRMMNVMFDVTSTTATATQAREISHATHVGAPNVDLTHVLRNERLHGPTDRDPNAATTDLVYFKGHFIYVHDMMGLNRPIMVREYAKVAKRECGSWPQFRSVSGGKCPFIEEAVHQKREKERERQIEKMERTRQKELEILRGRAAKSNAREELVKKADRNALVEMNNSERRLNRSGVIGKDGLFQVPPIIPAKRSNVHSTNEVAFTSAYPDKNRCGEPVASGVQPSNITSAIRSQMISSIADQPGRRAGTSKTMIELNRKVLVGNNKGVPASQRMMDLPHAAANNQNLAGGGIDKRRRPGLDRRTVIREDRSEQERRLKAKAKSSKAAPKRECRPGYCENCREKFEDFEEHTFSRRHRKFAANDDNWAELDDLLSELKRPLKSSARRG</sequence>
<dbReference type="Proteomes" id="UP001412239">
    <property type="component" value="Unassembled WGS sequence"/>
</dbReference>
<dbReference type="InterPro" id="IPR006572">
    <property type="entry name" value="Znf_DBF"/>
</dbReference>
<dbReference type="GO" id="GO:1901987">
    <property type="term" value="P:regulation of cell cycle phase transition"/>
    <property type="evidence" value="ECO:0007669"/>
    <property type="project" value="TreeGrafter"/>
</dbReference>
<feature type="domain" description="DBF4-type" evidence="6">
    <location>
        <begin position="594"/>
        <end position="643"/>
    </location>
</feature>
<feature type="region of interest" description="Disordered" evidence="5">
    <location>
        <begin position="1"/>
        <end position="28"/>
    </location>
</feature>
<dbReference type="GO" id="GO:0043539">
    <property type="term" value="F:protein serine/threonine kinase activator activity"/>
    <property type="evidence" value="ECO:0007669"/>
    <property type="project" value="TreeGrafter"/>
</dbReference>
<dbReference type="InterPro" id="IPR055116">
    <property type="entry name" value="DBF4_BRCT"/>
</dbReference>
<dbReference type="InterPro" id="IPR013939">
    <property type="entry name" value="Regulatory_Dfp1/Him1"/>
</dbReference>
<keyword evidence="3" id="KW-0862">Zinc</keyword>
<dbReference type="Pfam" id="PF07535">
    <property type="entry name" value="zf-DBF"/>
    <property type="match status" value="1"/>
</dbReference>
<feature type="region of interest" description="Disordered" evidence="5">
    <location>
        <begin position="547"/>
        <end position="596"/>
    </location>
</feature>
<dbReference type="SMART" id="SM00586">
    <property type="entry name" value="ZnF_DBF"/>
    <property type="match status" value="1"/>
</dbReference>
<accession>A0A292PL12</accession>
<protein>
    <recommendedName>
        <fullName evidence="6">DBF4-type domain-containing protein</fullName>
    </recommendedName>
</protein>
<dbReference type="PANTHER" id="PTHR15375:SF26">
    <property type="entry name" value="PROTEIN CHIFFON"/>
    <property type="match status" value="1"/>
</dbReference>
<dbReference type="Gene3D" id="6.10.250.3410">
    <property type="entry name" value="DBF zinc finger"/>
    <property type="match status" value="1"/>
</dbReference>
<reference evidence="7" key="1">
    <citation type="submission" date="2015-10" db="EMBL/GenBank/DDBJ databases">
        <authorList>
            <person name="Regsiter A."/>
            <person name="william w."/>
        </authorList>
    </citation>
    <scope>NUCLEOTIDE SEQUENCE</scope>
    <source>
        <strain evidence="7">Montdore</strain>
    </source>
</reference>
<evidence type="ECO:0000313" key="7">
    <source>
        <dbReference type="EMBL" id="CUS08352.1"/>
    </source>
</evidence>
<dbReference type="Pfam" id="PF22437">
    <property type="entry name" value="DBF4_BRCT"/>
    <property type="match status" value="1"/>
</dbReference>
<proteinExistence type="predicted"/>
<evidence type="ECO:0000256" key="1">
    <source>
        <dbReference type="ARBA" id="ARBA00022723"/>
    </source>
</evidence>
<organism evidence="7 8">
    <name type="scientific">Tuber aestivum</name>
    <name type="common">summer truffle</name>
    <dbReference type="NCBI Taxonomy" id="59557"/>
    <lineage>
        <taxon>Eukaryota</taxon>
        <taxon>Fungi</taxon>
        <taxon>Dikarya</taxon>
        <taxon>Ascomycota</taxon>
        <taxon>Pezizomycotina</taxon>
        <taxon>Pezizomycetes</taxon>
        <taxon>Pezizales</taxon>
        <taxon>Tuberaceae</taxon>
        <taxon>Tuber</taxon>
    </lineage>
</organism>
<dbReference type="PROSITE" id="PS51265">
    <property type="entry name" value="ZF_DBF4"/>
    <property type="match status" value="1"/>
</dbReference>
<dbReference type="GO" id="GO:0031431">
    <property type="term" value="C:Dbf4-dependent protein kinase complex"/>
    <property type="evidence" value="ECO:0007669"/>
    <property type="project" value="TreeGrafter"/>
</dbReference>
<gene>
    <name evidence="7" type="ORF">GSTUAT00007562001</name>
</gene>
<evidence type="ECO:0000256" key="3">
    <source>
        <dbReference type="ARBA" id="ARBA00022833"/>
    </source>
</evidence>
<evidence type="ECO:0000256" key="2">
    <source>
        <dbReference type="ARBA" id="ARBA00022771"/>
    </source>
</evidence>
<evidence type="ECO:0000259" key="6">
    <source>
        <dbReference type="PROSITE" id="PS51265"/>
    </source>
</evidence>
<dbReference type="Gene3D" id="3.40.50.10190">
    <property type="entry name" value="BRCT domain"/>
    <property type="match status" value="2"/>
</dbReference>
<feature type="compositionally biased region" description="Basic and acidic residues" evidence="5">
    <location>
        <begin position="562"/>
        <end position="580"/>
    </location>
</feature>
<dbReference type="PANTHER" id="PTHR15375">
    <property type="entry name" value="ACTIVATOR OF S-PHASE KINASE-RELATED"/>
    <property type="match status" value="1"/>
</dbReference>
<dbReference type="InterPro" id="IPR051590">
    <property type="entry name" value="Replication_Regulatory_Kinase"/>
</dbReference>
<dbReference type="SUPFAM" id="SSF52113">
    <property type="entry name" value="BRCT domain"/>
    <property type="match status" value="1"/>
</dbReference>
<evidence type="ECO:0000256" key="5">
    <source>
        <dbReference type="SAM" id="MobiDB-lite"/>
    </source>
</evidence>
<feature type="region of interest" description="Disordered" evidence="5">
    <location>
        <begin position="67"/>
        <end position="120"/>
    </location>
</feature>
<dbReference type="EMBL" id="LN891138">
    <property type="protein sequence ID" value="CUS08352.1"/>
    <property type="molecule type" value="Genomic_DNA"/>
</dbReference>
<dbReference type="InterPro" id="IPR038545">
    <property type="entry name" value="Znf_DBF_sf"/>
</dbReference>
<evidence type="ECO:0000313" key="8">
    <source>
        <dbReference type="Proteomes" id="UP001412239"/>
    </source>
</evidence>
<dbReference type="GO" id="GO:0010571">
    <property type="term" value="P:positive regulation of nuclear cell cycle DNA replication"/>
    <property type="evidence" value="ECO:0007669"/>
    <property type="project" value="TreeGrafter"/>
</dbReference>
<dbReference type="AlphaFoldDB" id="A0A292PL12"/>
<dbReference type="GO" id="GO:0003676">
    <property type="term" value="F:nucleic acid binding"/>
    <property type="evidence" value="ECO:0007669"/>
    <property type="project" value="InterPro"/>
</dbReference>